<dbReference type="RefSeq" id="XP_005177483.1">
    <property type="nucleotide sequence ID" value="XM_005177426.3"/>
</dbReference>
<evidence type="ECO:0000313" key="2">
    <source>
        <dbReference type="EnsemblMetazoa" id="MDOA000321-PA"/>
    </source>
</evidence>
<dbReference type="EnsemblMetazoa" id="MDOA000321-RA">
    <property type="protein sequence ID" value="MDOA000321-PA"/>
    <property type="gene ID" value="MDOA000321"/>
</dbReference>
<proteinExistence type="predicted"/>
<dbReference type="InterPro" id="IPR015897">
    <property type="entry name" value="CHK_kinase-like"/>
</dbReference>
<dbReference type="PANTHER" id="PTHR11012:SF8">
    <property type="entry name" value="JUVENILE HORMONE-INDUCIBLE PROTEIN 26"/>
    <property type="match status" value="1"/>
</dbReference>
<evidence type="ECO:0000313" key="4">
    <source>
        <dbReference type="RefSeq" id="XP_005177483.1"/>
    </source>
</evidence>
<evidence type="ECO:0000259" key="1">
    <source>
        <dbReference type="SMART" id="SM00587"/>
    </source>
</evidence>
<dbReference type="Proteomes" id="UP001652621">
    <property type="component" value="Unplaced"/>
</dbReference>
<dbReference type="KEGG" id="mde:101895821"/>
<reference evidence="2" key="1">
    <citation type="submission" date="2020-05" db="UniProtKB">
        <authorList>
            <consortium name="EnsemblMetazoa"/>
        </authorList>
    </citation>
    <scope>IDENTIFICATION</scope>
    <source>
        <strain evidence="2">Aabys</strain>
    </source>
</reference>
<organism evidence="2">
    <name type="scientific">Musca domestica</name>
    <name type="common">House fly</name>
    <dbReference type="NCBI Taxonomy" id="7370"/>
    <lineage>
        <taxon>Eukaryota</taxon>
        <taxon>Metazoa</taxon>
        <taxon>Ecdysozoa</taxon>
        <taxon>Arthropoda</taxon>
        <taxon>Hexapoda</taxon>
        <taxon>Insecta</taxon>
        <taxon>Pterygota</taxon>
        <taxon>Neoptera</taxon>
        <taxon>Endopterygota</taxon>
        <taxon>Diptera</taxon>
        <taxon>Brachycera</taxon>
        <taxon>Muscomorpha</taxon>
        <taxon>Muscoidea</taxon>
        <taxon>Muscidae</taxon>
        <taxon>Musca</taxon>
    </lineage>
</organism>
<name>A0A1I8M1M6_MUSDO</name>
<dbReference type="SUPFAM" id="SSF56112">
    <property type="entry name" value="Protein kinase-like (PK-like)"/>
    <property type="match status" value="1"/>
</dbReference>
<dbReference type="eggNOG" id="ENOG502SGV2">
    <property type="taxonomic scope" value="Eukaryota"/>
</dbReference>
<dbReference type="OrthoDB" id="191037at2759"/>
<dbReference type="Pfam" id="PF02958">
    <property type="entry name" value="EcKL"/>
    <property type="match status" value="1"/>
</dbReference>
<dbReference type="VEuPathDB" id="VectorBase:MDOMA2_004848"/>
<dbReference type="SMART" id="SM00587">
    <property type="entry name" value="CHK"/>
    <property type="match status" value="1"/>
</dbReference>
<gene>
    <name evidence="2" type="primary">101895821</name>
    <name evidence="4" type="synonym">LOC101895821</name>
</gene>
<dbReference type="AlphaFoldDB" id="A0A1I8M1M6"/>
<feature type="domain" description="CHK kinase-like" evidence="1">
    <location>
        <begin position="140"/>
        <end position="340"/>
    </location>
</feature>
<dbReference type="InterPro" id="IPR011009">
    <property type="entry name" value="Kinase-like_dom_sf"/>
</dbReference>
<accession>A0A1I8M1M6</accession>
<reference evidence="4" key="2">
    <citation type="submission" date="2025-04" db="UniProtKB">
        <authorList>
            <consortium name="RefSeq"/>
        </authorList>
    </citation>
    <scope>IDENTIFICATION</scope>
    <source>
        <strain evidence="4">Aabys</strain>
    </source>
</reference>
<dbReference type="STRING" id="7370.A0A1I8M1M6"/>
<dbReference type="VEuPathDB" id="VectorBase:MDOA000321"/>
<evidence type="ECO:0000313" key="3">
    <source>
        <dbReference type="Proteomes" id="UP001652621"/>
    </source>
</evidence>
<sequence length="434" mass="50062">MASTNDINIEIEWLKCEIVPKLLKERKLIENIADADLENVQIVDIKVDFIGAQEAFMLTKCYRTKIVYDFKGTTNEVNLFVKKTPPLPQDLFDAINFKALFINEILGYEKILPAIADFAKVNFNVAKFYYADLQTNCATVITEDFGSQGWRVAKDRVNLSLEHTLLAVKYLAKFHAAGFALRATNKDAFTELTKGLLESRYASEFEHPQMVLKVKCGTDRCLKVTKEYQKHIPEEFLQKYANLFSDALEYGRKLVKPQEPFVTLCHGDYLRNNVAYKYQDGDNAEPKDVMMFDLQTLRVASPMIDLTTFLGLSNFAEVRHQNFKEIFETYCQQLKKSFEEFAKLPAPEYLSPDSLIKEYIRCLPNVVYISSWFLPDLVEPMLITAAEMLTQEQTDEEIIQDCMTRGGEVMDRELAHQMKELYELVQEHNVDICI</sequence>
<dbReference type="Gene3D" id="3.90.1200.10">
    <property type="match status" value="1"/>
</dbReference>
<keyword evidence="3" id="KW-1185">Reference proteome</keyword>
<dbReference type="PANTHER" id="PTHR11012">
    <property type="entry name" value="PROTEIN KINASE-LIKE DOMAIN-CONTAINING"/>
    <property type="match status" value="1"/>
</dbReference>
<protein>
    <submittedName>
        <fullName evidence="4">Uncharacterized protein LOC101895821</fullName>
    </submittedName>
</protein>
<dbReference type="GeneID" id="101895821"/>
<dbReference type="InterPro" id="IPR004119">
    <property type="entry name" value="EcKL"/>
</dbReference>